<organism evidence="1">
    <name type="scientific">marine sediment metagenome</name>
    <dbReference type="NCBI Taxonomy" id="412755"/>
    <lineage>
        <taxon>unclassified sequences</taxon>
        <taxon>metagenomes</taxon>
        <taxon>ecological metagenomes</taxon>
    </lineage>
</organism>
<dbReference type="EMBL" id="BARS01016745">
    <property type="protein sequence ID" value="GAF90287.1"/>
    <property type="molecule type" value="Genomic_DNA"/>
</dbReference>
<reference evidence="1" key="1">
    <citation type="journal article" date="2014" name="Front. Microbiol.">
        <title>High frequency of phylogenetically diverse reductive dehalogenase-homologous genes in deep subseafloor sedimentary metagenomes.</title>
        <authorList>
            <person name="Kawai M."/>
            <person name="Futagami T."/>
            <person name="Toyoda A."/>
            <person name="Takaki Y."/>
            <person name="Nishi S."/>
            <person name="Hori S."/>
            <person name="Arai W."/>
            <person name="Tsubouchi T."/>
            <person name="Morono Y."/>
            <person name="Uchiyama I."/>
            <person name="Ito T."/>
            <person name="Fujiyama A."/>
            <person name="Inagaki F."/>
            <person name="Takami H."/>
        </authorList>
    </citation>
    <scope>NUCLEOTIDE SEQUENCE</scope>
    <source>
        <strain evidence="1">Expedition CK06-06</strain>
    </source>
</reference>
<dbReference type="AlphaFoldDB" id="X0TQ64"/>
<name>X0TQ64_9ZZZZ</name>
<comment type="caution">
    <text evidence="1">The sequence shown here is derived from an EMBL/GenBank/DDBJ whole genome shotgun (WGS) entry which is preliminary data.</text>
</comment>
<protein>
    <submittedName>
        <fullName evidence="1">Uncharacterized protein</fullName>
    </submittedName>
</protein>
<accession>X0TQ64</accession>
<sequence length="41" mass="4627">MAIIGLLGQSVQQQHPSKWMPMLVLKKNMAGFWQLSSLTIN</sequence>
<gene>
    <name evidence="1" type="ORF">S01H1_27494</name>
</gene>
<proteinExistence type="predicted"/>
<evidence type="ECO:0000313" key="1">
    <source>
        <dbReference type="EMBL" id="GAF90287.1"/>
    </source>
</evidence>